<dbReference type="PANTHER" id="PTHR43289:SF6">
    <property type="entry name" value="SERINE_THREONINE-PROTEIN KINASE NEKL-3"/>
    <property type="match status" value="1"/>
</dbReference>
<protein>
    <submittedName>
        <fullName evidence="8">Probable serine/threonine-protein kinase pknB</fullName>
    </submittedName>
</protein>
<evidence type="ECO:0000313" key="9">
    <source>
        <dbReference type="Proteomes" id="UP000004947"/>
    </source>
</evidence>
<evidence type="ECO:0000259" key="7">
    <source>
        <dbReference type="PROSITE" id="PS50011"/>
    </source>
</evidence>
<evidence type="ECO:0000256" key="3">
    <source>
        <dbReference type="ARBA" id="ARBA00022777"/>
    </source>
</evidence>
<dbReference type="PROSITE" id="PS50011">
    <property type="entry name" value="PROTEIN_KINASE_DOM"/>
    <property type="match status" value="1"/>
</dbReference>
<evidence type="ECO:0000313" key="8">
    <source>
        <dbReference type="EMBL" id="EDM29639.1"/>
    </source>
</evidence>
<comment type="caution">
    <text evidence="8">The sequence shown here is derived from an EMBL/GenBank/DDBJ whole genome shotgun (WGS) entry which is preliminary data.</text>
</comment>
<evidence type="ECO:0000256" key="4">
    <source>
        <dbReference type="ARBA" id="ARBA00022840"/>
    </source>
</evidence>
<keyword evidence="3 8" id="KW-0418">Kinase</keyword>
<sequence>MDKRKQISELSQRALEGRDDRLMNLFEDEEDNTQNEGVIFSELRHLAEDYSQKSELAQGGMKLISRVFDKRTNRFVAMAELIKKEESELYEPFLREARLTALLDHPNIMNIHEIGLDHDSHPYFTMDLKQGDNLELILKKIANGNSNYKEKYGLNELLDIFQKVCNAVDYAHSKAVVHLDLKPDNIQVGDYGEVLVCDWGLSKIIGSNDDVQQDNLLNPDILNNMTLHGVIKGTPGYMAPEQISGDEKTQQTDVFSLGCILYKICTGKEPFKGELEFLFTKTVEGRYTAVLELNKSIAMGLAAIVDKAIRPKPEDRYLSVDQLINDLRKYREGFATEAENAGALRLLQLLYKRNKTLSYLLLSFFLVTSTGLYIFINRIADERAIAFEERDRARLAKEKEGLARKEVERNFLIAETAKKESEKSAELLAQEKLQLEKLNREYVNDLVNQSVFISDNMNFWELHNDRLHRETLLYLDRAISLNSNASMAWKQKAHLLFIMQRYRDAKTCFEHLEGFDELKKICQDFIKREERQSLKSFIKVLRRLGDLQPRPRYRTLMDQMISYDLHAHKRSEEDEIAITKLLVEIWHPNKKVSLEFNSELRELTLSGPINYLRFERNPSGKRRSILWLLNPKVIIFKGTEFKQLSQLFDLPLVKLDVRGTQIKDLTPLTKFKSLERIIVEEGQFKKEQLKALPQWVRLTKKEIAQP</sequence>
<dbReference type="AlphaFoldDB" id="A6DFQ9"/>
<organism evidence="8 9">
    <name type="scientific">Lentisphaera araneosa HTCC2155</name>
    <dbReference type="NCBI Taxonomy" id="313628"/>
    <lineage>
        <taxon>Bacteria</taxon>
        <taxon>Pseudomonadati</taxon>
        <taxon>Lentisphaerota</taxon>
        <taxon>Lentisphaeria</taxon>
        <taxon>Lentisphaerales</taxon>
        <taxon>Lentisphaeraceae</taxon>
        <taxon>Lentisphaera</taxon>
    </lineage>
</organism>
<dbReference type="eggNOG" id="COG0515">
    <property type="taxonomic scope" value="Bacteria"/>
</dbReference>
<dbReference type="PANTHER" id="PTHR43289">
    <property type="entry name" value="MITOGEN-ACTIVATED PROTEIN KINASE KINASE KINASE 20-RELATED"/>
    <property type="match status" value="1"/>
</dbReference>
<reference evidence="8 9" key="1">
    <citation type="journal article" date="2010" name="J. Bacteriol.">
        <title>Genome sequence of Lentisphaera araneosa HTCC2155T, the type species of the order Lentisphaerales in the phylum Lentisphaerae.</title>
        <authorList>
            <person name="Thrash J.C."/>
            <person name="Cho J.C."/>
            <person name="Vergin K.L."/>
            <person name="Morris R.M."/>
            <person name="Giovannoni S.J."/>
        </authorList>
    </citation>
    <scope>NUCLEOTIDE SEQUENCE [LARGE SCALE GENOMIC DNA]</scope>
    <source>
        <strain evidence="8 9">HTCC2155</strain>
    </source>
</reference>
<evidence type="ECO:0000256" key="6">
    <source>
        <dbReference type="SAM" id="Phobius"/>
    </source>
</evidence>
<dbReference type="GO" id="GO:0004674">
    <property type="term" value="F:protein serine/threonine kinase activity"/>
    <property type="evidence" value="ECO:0007669"/>
    <property type="project" value="TreeGrafter"/>
</dbReference>
<keyword evidence="4" id="KW-0067">ATP-binding</keyword>
<dbReference type="EMBL" id="ABCK01000001">
    <property type="protein sequence ID" value="EDM29639.1"/>
    <property type="molecule type" value="Genomic_DNA"/>
</dbReference>
<evidence type="ECO:0000256" key="1">
    <source>
        <dbReference type="ARBA" id="ARBA00022679"/>
    </source>
</evidence>
<keyword evidence="9" id="KW-1185">Reference proteome</keyword>
<dbReference type="GO" id="GO:0005524">
    <property type="term" value="F:ATP binding"/>
    <property type="evidence" value="ECO:0007669"/>
    <property type="project" value="UniProtKB-KW"/>
</dbReference>
<evidence type="ECO:0000256" key="2">
    <source>
        <dbReference type="ARBA" id="ARBA00022741"/>
    </source>
</evidence>
<dbReference type="InterPro" id="IPR000719">
    <property type="entry name" value="Prot_kinase_dom"/>
</dbReference>
<accession>A6DFQ9</accession>
<dbReference type="Proteomes" id="UP000004947">
    <property type="component" value="Unassembled WGS sequence"/>
</dbReference>
<dbReference type="Gene3D" id="3.30.200.20">
    <property type="entry name" value="Phosphorylase Kinase, domain 1"/>
    <property type="match status" value="1"/>
</dbReference>
<feature type="transmembrane region" description="Helical" evidence="6">
    <location>
        <begin position="357"/>
        <end position="376"/>
    </location>
</feature>
<dbReference type="SMART" id="SM00220">
    <property type="entry name" value="S_TKc"/>
    <property type="match status" value="1"/>
</dbReference>
<name>A6DFQ9_9BACT</name>
<feature type="coiled-coil region" evidence="5">
    <location>
        <begin position="385"/>
        <end position="441"/>
    </location>
</feature>
<keyword evidence="6" id="KW-1133">Transmembrane helix</keyword>
<feature type="domain" description="Protein kinase" evidence="7">
    <location>
        <begin position="50"/>
        <end position="328"/>
    </location>
</feature>
<dbReference type="SUPFAM" id="SSF56112">
    <property type="entry name" value="Protein kinase-like (PK-like)"/>
    <property type="match status" value="1"/>
</dbReference>
<dbReference type="InterPro" id="IPR011009">
    <property type="entry name" value="Kinase-like_dom_sf"/>
</dbReference>
<keyword evidence="6" id="KW-0812">Transmembrane</keyword>
<gene>
    <name evidence="8" type="ORF">LNTAR_17853</name>
</gene>
<dbReference type="CDD" id="cd14014">
    <property type="entry name" value="STKc_PknB_like"/>
    <property type="match status" value="1"/>
</dbReference>
<keyword evidence="6" id="KW-0472">Membrane</keyword>
<keyword evidence="1" id="KW-0808">Transferase</keyword>
<dbReference type="Gene3D" id="1.10.510.10">
    <property type="entry name" value="Transferase(Phosphotransferase) domain 1"/>
    <property type="match status" value="1"/>
</dbReference>
<evidence type="ECO:0000256" key="5">
    <source>
        <dbReference type="SAM" id="Coils"/>
    </source>
</evidence>
<dbReference type="OrthoDB" id="9813021at2"/>
<keyword evidence="2" id="KW-0547">Nucleotide-binding</keyword>
<dbReference type="Pfam" id="PF00069">
    <property type="entry name" value="Pkinase"/>
    <property type="match status" value="1"/>
</dbReference>
<keyword evidence="5" id="KW-0175">Coiled coil</keyword>
<proteinExistence type="predicted"/>
<dbReference type="STRING" id="313628.LNTAR_17853"/>
<dbReference type="RefSeq" id="WP_007276758.1">
    <property type="nucleotide sequence ID" value="NZ_ABCK01000001.1"/>
</dbReference>